<feature type="transmembrane region" description="Helical" evidence="8">
    <location>
        <begin position="67"/>
        <end position="87"/>
    </location>
</feature>
<dbReference type="PANTHER" id="PTHR34584:SF1">
    <property type="entry name" value="NA(+)_H(+) ANTIPORTER SUBUNIT E1"/>
    <property type="match status" value="1"/>
</dbReference>
<comment type="caution">
    <text evidence="9">The sequence shown here is derived from an EMBL/GenBank/DDBJ whole genome shotgun (WGS) entry which is preliminary data.</text>
</comment>
<organism evidence="9 10">
    <name type="scientific">Alkaliphilus serpentinus</name>
    <dbReference type="NCBI Taxonomy" id="1482731"/>
    <lineage>
        <taxon>Bacteria</taxon>
        <taxon>Bacillati</taxon>
        <taxon>Bacillota</taxon>
        <taxon>Clostridia</taxon>
        <taxon>Peptostreptococcales</taxon>
        <taxon>Natronincolaceae</taxon>
        <taxon>Alkaliphilus</taxon>
    </lineage>
</organism>
<evidence type="ECO:0000313" key="10">
    <source>
        <dbReference type="Proteomes" id="UP000465601"/>
    </source>
</evidence>
<keyword evidence="3" id="KW-0050">Antiport</keyword>
<evidence type="ECO:0000256" key="4">
    <source>
        <dbReference type="ARBA" id="ARBA00022475"/>
    </source>
</evidence>
<feature type="transmembrane region" description="Helical" evidence="8">
    <location>
        <begin position="12"/>
        <end position="31"/>
    </location>
</feature>
<protein>
    <submittedName>
        <fullName evidence="9">Na+/H+ antiporter subunit E</fullName>
    </submittedName>
</protein>
<keyword evidence="5 8" id="KW-0812">Transmembrane</keyword>
<dbReference type="GO" id="GO:0005886">
    <property type="term" value="C:plasma membrane"/>
    <property type="evidence" value="ECO:0007669"/>
    <property type="project" value="UniProtKB-SubCell"/>
</dbReference>
<evidence type="ECO:0000256" key="3">
    <source>
        <dbReference type="ARBA" id="ARBA00022449"/>
    </source>
</evidence>
<keyword evidence="6 8" id="KW-1133">Transmembrane helix</keyword>
<dbReference type="InterPro" id="IPR002758">
    <property type="entry name" value="Cation_antiport_E"/>
</dbReference>
<dbReference type="Pfam" id="PF01899">
    <property type="entry name" value="MNHE"/>
    <property type="match status" value="1"/>
</dbReference>
<evidence type="ECO:0000256" key="5">
    <source>
        <dbReference type="ARBA" id="ARBA00022692"/>
    </source>
</evidence>
<evidence type="ECO:0000256" key="8">
    <source>
        <dbReference type="SAM" id="Phobius"/>
    </source>
</evidence>
<dbReference type="OrthoDB" id="9800498at2"/>
<dbReference type="GO" id="GO:0015297">
    <property type="term" value="F:antiporter activity"/>
    <property type="evidence" value="ECO:0007669"/>
    <property type="project" value="UniProtKB-KW"/>
</dbReference>
<accession>A0A833M8R4</accession>
<dbReference type="PANTHER" id="PTHR34584">
    <property type="entry name" value="NA(+)/H(+) ANTIPORTER SUBUNIT E1"/>
    <property type="match status" value="1"/>
</dbReference>
<gene>
    <name evidence="9" type="ORF">F8153_00530</name>
</gene>
<feature type="transmembrane region" description="Helical" evidence="8">
    <location>
        <begin position="37"/>
        <end position="55"/>
    </location>
</feature>
<keyword evidence="3" id="KW-0813">Transport</keyword>
<dbReference type="EMBL" id="WBZB01000002">
    <property type="protein sequence ID" value="KAB3533571.1"/>
    <property type="molecule type" value="Genomic_DNA"/>
</dbReference>
<evidence type="ECO:0000256" key="6">
    <source>
        <dbReference type="ARBA" id="ARBA00022989"/>
    </source>
</evidence>
<proteinExistence type="inferred from homology"/>
<comment type="similarity">
    <text evidence="2">Belongs to the CPA3 antiporters (TC 2.A.63) subunit E family.</text>
</comment>
<name>A0A833M8R4_9FIRM</name>
<dbReference type="PIRSF" id="PIRSF019239">
    <property type="entry name" value="MrpE"/>
    <property type="match status" value="1"/>
</dbReference>
<keyword evidence="4" id="KW-1003">Cell membrane</keyword>
<sequence length="170" mass="19318">MMKLIRQILKKQNLFLFILLFLFWMVLTPSYKPQSMIAGFVVCGGVVIFCRDLFFNDEETSLYTLKGILNFFVFVRILLVEIIKANIDVARVVLSPSLPITPGFVKVRNYLKKDMNKVIYANAITLTPGTLTVDVNEEGYVIHALTKEAGEGVENSNLEKYAMKLEEGEK</sequence>
<keyword evidence="7 8" id="KW-0472">Membrane</keyword>
<evidence type="ECO:0000256" key="1">
    <source>
        <dbReference type="ARBA" id="ARBA00004651"/>
    </source>
</evidence>
<keyword evidence="10" id="KW-1185">Reference proteome</keyword>
<evidence type="ECO:0000256" key="2">
    <source>
        <dbReference type="ARBA" id="ARBA00006228"/>
    </source>
</evidence>
<reference evidence="9 10" key="1">
    <citation type="submission" date="2019-10" db="EMBL/GenBank/DDBJ databases">
        <title>Alkaliphilus serpentinus sp. nov. and Alkaliphilus pronyensis sp. nov., two novel anaerobic alkaliphilic species isolated from the serpentinized-hosted hydrothermal field of the Prony Bay (New Caledonia).</title>
        <authorList>
            <person name="Postec A."/>
        </authorList>
    </citation>
    <scope>NUCLEOTIDE SEQUENCE [LARGE SCALE GENOMIC DNA]</scope>
    <source>
        <strain evidence="9 10">LacT</strain>
    </source>
</reference>
<evidence type="ECO:0000256" key="7">
    <source>
        <dbReference type="ARBA" id="ARBA00023136"/>
    </source>
</evidence>
<dbReference type="GO" id="GO:0008324">
    <property type="term" value="F:monoatomic cation transmembrane transporter activity"/>
    <property type="evidence" value="ECO:0007669"/>
    <property type="project" value="InterPro"/>
</dbReference>
<dbReference type="Proteomes" id="UP000465601">
    <property type="component" value="Unassembled WGS sequence"/>
</dbReference>
<comment type="subcellular location">
    <subcellularLocation>
        <location evidence="1">Cell membrane</location>
        <topology evidence="1">Multi-pass membrane protein</topology>
    </subcellularLocation>
</comment>
<dbReference type="AlphaFoldDB" id="A0A833M8R4"/>
<evidence type="ECO:0000313" key="9">
    <source>
        <dbReference type="EMBL" id="KAB3533571.1"/>
    </source>
</evidence>